<dbReference type="InterPro" id="IPR051487">
    <property type="entry name" value="Ser/Thr_Proteases_Immune/Dev"/>
</dbReference>
<dbReference type="AlphaFoldDB" id="A0A1U7S7A7"/>
<keyword evidence="4" id="KW-1015">Disulfide bond</keyword>
<evidence type="ECO:0000313" key="9">
    <source>
        <dbReference type="Proteomes" id="UP000189705"/>
    </source>
</evidence>
<name>A0A1U7S7A7_ALLSI</name>
<dbReference type="SMART" id="SM00020">
    <property type="entry name" value="Tryp_SPc"/>
    <property type="match status" value="1"/>
</dbReference>
<evidence type="ECO:0000256" key="3">
    <source>
        <dbReference type="ARBA" id="ARBA00022729"/>
    </source>
</evidence>
<evidence type="ECO:0000256" key="6">
    <source>
        <dbReference type="ARBA" id="ARBA00024195"/>
    </source>
</evidence>
<organism evidence="9 10">
    <name type="scientific">Alligator sinensis</name>
    <name type="common">Chinese alligator</name>
    <dbReference type="NCBI Taxonomy" id="38654"/>
    <lineage>
        <taxon>Eukaryota</taxon>
        <taxon>Metazoa</taxon>
        <taxon>Chordata</taxon>
        <taxon>Craniata</taxon>
        <taxon>Vertebrata</taxon>
        <taxon>Euteleostomi</taxon>
        <taxon>Archelosauria</taxon>
        <taxon>Archosauria</taxon>
        <taxon>Crocodylia</taxon>
        <taxon>Alligatoridae</taxon>
        <taxon>Alligatorinae</taxon>
        <taxon>Alligator</taxon>
    </lineage>
</organism>
<dbReference type="GeneID" id="102369770"/>
<gene>
    <name evidence="10" type="primary">HP</name>
</gene>
<dbReference type="GO" id="GO:0006508">
    <property type="term" value="P:proteolysis"/>
    <property type="evidence" value="ECO:0007669"/>
    <property type="project" value="InterPro"/>
</dbReference>
<evidence type="ECO:0000259" key="8">
    <source>
        <dbReference type="SMART" id="SM00020"/>
    </source>
</evidence>
<dbReference type="SUPFAM" id="SSF50494">
    <property type="entry name" value="Trypsin-like serine proteases"/>
    <property type="match status" value="1"/>
</dbReference>
<sequence length="193" mass="20506">MGAPMLLIATLVWGVLATASEGPVPQVCGKPKNSPQPLQRIIGGRMSGKGLFPWQGRLVSPHNLTAGATLISDQWVLTTARNIYLGQNACASPEDIAPTLQLFLGNRGQLPAGAVERVVLHPNFNSTDCNGTSNSDTCHGDAGGAFAVHDPDDDTWYAAGILTYDRTCAAAKYSVYASVQHALAWIRQTMDES</sequence>
<dbReference type="GO" id="GO:0005576">
    <property type="term" value="C:extracellular region"/>
    <property type="evidence" value="ECO:0007669"/>
    <property type="project" value="UniProtKB-SubCell"/>
</dbReference>
<dbReference type="Proteomes" id="UP000189705">
    <property type="component" value="Unplaced"/>
</dbReference>
<dbReference type="InterPro" id="IPR001254">
    <property type="entry name" value="Trypsin_dom"/>
</dbReference>
<dbReference type="OrthoDB" id="6339452at2759"/>
<dbReference type="Pfam" id="PF00089">
    <property type="entry name" value="Trypsin"/>
    <property type="match status" value="2"/>
</dbReference>
<dbReference type="KEGG" id="asn:102369770"/>
<dbReference type="eggNOG" id="KOG3627">
    <property type="taxonomic scope" value="Eukaryota"/>
</dbReference>
<evidence type="ECO:0000256" key="5">
    <source>
        <dbReference type="ARBA" id="ARBA00023180"/>
    </source>
</evidence>
<dbReference type="STRING" id="38654.A0A1U7S7A7"/>
<keyword evidence="9" id="KW-1185">Reference proteome</keyword>
<evidence type="ECO:0000256" key="7">
    <source>
        <dbReference type="SAM" id="SignalP"/>
    </source>
</evidence>
<feature type="domain" description="Peptidase S1" evidence="8">
    <location>
        <begin position="40"/>
        <end position="186"/>
    </location>
</feature>
<dbReference type="InterPro" id="IPR043504">
    <property type="entry name" value="Peptidase_S1_PA_chymotrypsin"/>
</dbReference>
<feature type="chain" id="PRO_5010557177" evidence="7">
    <location>
        <begin position="18"/>
        <end position="193"/>
    </location>
</feature>
<comment type="similarity">
    <text evidence="6">Belongs to the peptidase S1 family. CLIP subfamily.</text>
</comment>
<dbReference type="GO" id="GO:0004252">
    <property type="term" value="F:serine-type endopeptidase activity"/>
    <property type="evidence" value="ECO:0007669"/>
    <property type="project" value="InterPro"/>
</dbReference>
<dbReference type="RefSeq" id="XP_006036086.2">
    <property type="nucleotide sequence ID" value="XM_006036024.3"/>
</dbReference>
<keyword evidence="5" id="KW-0325">Glycoprotein</keyword>
<proteinExistence type="inferred from homology"/>
<dbReference type="InParanoid" id="A0A1U7S7A7"/>
<dbReference type="Gene3D" id="2.40.10.10">
    <property type="entry name" value="Trypsin-like serine proteases"/>
    <property type="match status" value="3"/>
</dbReference>
<evidence type="ECO:0000256" key="1">
    <source>
        <dbReference type="ARBA" id="ARBA00004613"/>
    </source>
</evidence>
<comment type="subcellular location">
    <subcellularLocation>
        <location evidence="1">Secreted</location>
    </subcellularLocation>
</comment>
<evidence type="ECO:0000313" key="10">
    <source>
        <dbReference type="RefSeq" id="XP_006036086.2"/>
    </source>
</evidence>
<evidence type="ECO:0000256" key="4">
    <source>
        <dbReference type="ARBA" id="ARBA00023157"/>
    </source>
</evidence>
<dbReference type="FunFam" id="2.40.10.10:FF:000054">
    <property type="entry name" value="Complement C1r subcomponent"/>
    <property type="match status" value="1"/>
</dbReference>
<dbReference type="InterPro" id="IPR009003">
    <property type="entry name" value="Peptidase_S1_PA"/>
</dbReference>
<dbReference type="CTD" id="3240"/>
<reference evidence="10" key="1">
    <citation type="submission" date="2025-08" db="UniProtKB">
        <authorList>
            <consortium name="RefSeq"/>
        </authorList>
    </citation>
    <scope>IDENTIFICATION</scope>
</reference>
<evidence type="ECO:0000256" key="2">
    <source>
        <dbReference type="ARBA" id="ARBA00022525"/>
    </source>
</evidence>
<keyword evidence="2" id="KW-0964">Secreted</keyword>
<keyword evidence="3 7" id="KW-0732">Signal</keyword>
<accession>A0A1U7S7A7</accession>
<dbReference type="PANTHER" id="PTHR24256">
    <property type="entry name" value="TRYPTASE-RELATED"/>
    <property type="match status" value="1"/>
</dbReference>
<protein>
    <submittedName>
        <fullName evidence="10">Haptoglobin</fullName>
    </submittedName>
</protein>
<feature type="signal peptide" evidence="7">
    <location>
        <begin position="1"/>
        <end position="17"/>
    </location>
</feature>